<dbReference type="SUPFAM" id="SSF46689">
    <property type="entry name" value="Homeodomain-like"/>
    <property type="match status" value="2"/>
</dbReference>
<evidence type="ECO:0000259" key="4">
    <source>
        <dbReference type="PROSITE" id="PS01124"/>
    </source>
</evidence>
<sequence length="597" mass="67771">MLRRPAQNTSELLSLSYANSRSHLLSNLLTSNNSSVFEKHSLLSFTSGKGTLYIQDIPVPVKKGTTLLLHPRTRIQLTGDEQLDGIHISFDVFARGCNQPATALNSLFPYGQPIPIRPFAQYVHLLEQHAGLEEYTSDELQQFRQQIIVQELIVLLLENAQTVRKNPHPDESVRATIQYIGQHYTESLTVEQLATQAGMARSQYSSRFQSITGYKPLDYITRLRIEQAKTLLMRTDDPLREIARSVGFSDEYYFNRRFSQMTGCSPKQYVRQHRSDRSFISTWNASITSPDTRSENLWPAPPVQAPSDSEHAAVPSFPSTQPVADHLVLVPSKSTSHSPKIVTMGSMVGHILTLGIRPVGAELTIIRHQVVYRNQLQLIEDVGVINSASVIAGLEPDLIIYEHRSDAMKELLEQVAPTLTINPASNTAEQLRCIAKHVSEEQRAEQWIAHYEEKHEQMWRRLGRKTGTEESATVLLDLEGEWYVMGIQGFPLTLYHPLGFTPPERVASLMKNQVRFLQIQKHELADYAGDRLFVLTSSPRRHDAHLRQLLEQTSWADLPASVRAHTYTTNAKWNFDDPITRDRLLKVMPRILKHPLT</sequence>
<feature type="domain" description="HTH araC/xylS-type" evidence="4">
    <location>
        <begin position="174"/>
        <end position="272"/>
    </location>
</feature>
<feature type="domain" description="Fe/B12 periplasmic-binding" evidence="5">
    <location>
        <begin position="339"/>
        <end position="597"/>
    </location>
</feature>
<dbReference type="Gene3D" id="1.10.10.60">
    <property type="entry name" value="Homeodomain-like"/>
    <property type="match status" value="2"/>
</dbReference>
<protein>
    <submittedName>
        <fullName evidence="6">AraC-like DNA-binding protein</fullName>
    </submittedName>
</protein>
<dbReference type="GO" id="GO:0043565">
    <property type="term" value="F:sequence-specific DNA binding"/>
    <property type="evidence" value="ECO:0007669"/>
    <property type="project" value="InterPro"/>
</dbReference>
<dbReference type="Pfam" id="PF12833">
    <property type="entry name" value="HTH_18"/>
    <property type="match status" value="1"/>
</dbReference>
<evidence type="ECO:0000313" key="7">
    <source>
        <dbReference type="Proteomes" id="UP000247078"/>
    </source>
</evidence>
<dbReference type="Pfam" id="PF01497">
    <property type="entry name" value="Peripla_BP_2"/>
    <property type="match status" value="1"/>
</dbReference>
<evidence type="ECO:0000256" key="2">
    <source>
        <dbReference type="ARBA" id="ARBA00023125"/>
    </source>
</evidence>
<evidence type="ECO:0000313" key="6">
    <source>
        <dbReference type="EMBL" id="PWW43003.1"/>
    </source>
</evidence>
<dbReference type="SUPFAM" id="SSF53807">
    <property type="entry name" value="Helical backbone' metal receptor"/>
    <property type="match status" value="1"/>
</dbReference>
<dbReference type="Gene3D" id="3.40.50.1980">
    <property type="entry name" value="Nitrogenase molybdenum iron protein domain"/>
    <property type="match status" value="2"/>
</dbReference>
<dbReference type="InterPro" id="IPR002491">
    <property type="entry name" value="ABC_transptr_periplasmic_BD"/>
</dbReference>
<dbReference type="PROSITE" id="PS00041">
    <property type="entry name" value="HTH_ARAC_FAMILY_1"/>
    <property type="match status" value="1"/>
</dbReference>
<keyword evidence="3" id="KW-0804">Transcription</keyword>
<evidence type="ECO:0000256" key="1">
    <source>
        <dbReference type="ARBA" id="ARBA00023015"/>
    </source>
</evidence>
<dbReference type="InterPro" id="IPR018062">
    <property type="entry name" value="HTH_AraC-typ_CS"/>
</dbReference>
<dbReference type="EMBL" id="QGTZ01000003">
    <property type="protein sequence ID" value="PWW43003.1"/>
    <property type="molecule type" value="Genomic_DNA"/>
</dbReference>
<dbReference type="SMART" id="SM00342">
    <property type="entry name" value="HTH_ARAC"/>
    <property type="match status" value="1"/>
</dbReference>
<evidence type="ECO:0000256" key="3">
    <source>
        <dbReference type="ARBA" id="ARBA00023163"/>
    </source>
</evidence>
<keyword evidence="2 6" id="KW-0238">DNA-binding</keyword>
<accession>A0A855XXH3</accession>
<dbReference type="RefSeq" id="WP_109998690.1">
    <property type="nucleotide sequence ID" value="NZ_QGTZ01000003.1"/>
</dbReference>
<dbReference type="InterPro" id="IPR009057">
    <property type="entry name" value="Homeodomain-like_sf"/>
</dbReference>
<proteinExistence type="predicted"/>
<dbReference type="PANTHER" id="PTHR43280">
    <property type="entry name" value="ARAC-FAMILY TRANSCRIPTIONAL REGULATOR"/>
    <property type="match status" value="1"/>
</dbReference>
<dbReference type="PANTHER" id="PTHR43280:SF28">
    <property type="entry name" value="HTH-TYPE TRANSCRIPTIONAL ACTIVATOR RHAS"/>
    <property type="match status" value="1"/>
</dbReference>
<keyword evidence="1" id="KW-0805">Transcription regulation</keyword>
<name>A0A855XXH3_9BACL</name>
<dbReference type="PROSITE" id="PS01124">
    <property type="entry name" value="HTH_ARAC_FAMILY_2"/>
    <property type="match status" value="1"/>
</dbReference>
<dbReference type="AlphaFoldDB" id="A0A855XXH3"/>
<gene>
    <name evidence="6" type="ORF">DET56_10343</name>
</gene>
<dbReference type="Proteomes" id="UP000247078">
    <property type="component" value="Unassembled WGS sequence"/>
</dbReference>
<evidence type="ECO:0000259" key="5">
    <source>
        <dbReference type="PROSITE" id="PS50983"/>
    </source>
</evidence>
<dbReference type="GO" id="GO:0003700">
    <property type="term" value="F:DNA-binding transcription factor activity"/>
    <property type="evidence" value="ECO:0007669"/>
    <property type="project" value="InterPro"/>
</dbReference>
<dbReference type="PROSITE" id="PS50983">
    <property type="entry name" value="FE_B12_PBP"/>
    <property type="match status" value="1"/>
</dbReference>
<reference evidence="6 7" key="1">
    <citation type="submission" date="2018-05" db="EMBL/GenBank/DDBJ databases">
        <title>Freshwater and sediment microbial communities from various areas in North America, analyzing microbe dynamics in response to fracking.</title>
        <authorList>
            <person name="Lamendella R."/>
        </authorList>
    </citation>
    <scope>NUCLEOTIDE SEQUENCE [LARGE SCALE GENOMIC DNA]</scope>
    <source>
        <strain evidence="6 7">DB-3</strain>
    </source>
</reference>
<comment type="caution">
    <text evidence="6">The sequence shown here is derived from an EMBL/GenBank/DDBJ whole genome shotgun (WGS) entry which is preliminary data.</text>
</comment>
<dbReference type="InterPro" id="IPR018060">
    <property type="entry name" value="HTH_AraC"/>
</dbReference>
<organism evidence="6 7">
    <name type="scientific">Paenibacillus pabuli</name>
    <dbReference type="NCBI Taxonomy" id="1472"/>
    <lineage>
        <taxon>Bacteria</taxon>
        <taxon>Bacillati</taxon>
        <taxon>Bacillota</taxon>
        <taxon>Bacilli</taxon>
        <taxon>Bacillales</taxon>
        <taxon>Paenibacillaceae</taxon>
        <taxon>Paenibacillus</taxon>
    </lineage>
</organism>